<sequence length="1004" mass="108832">MTGDDFQLGHIKGTSLSSVPRMIKSLEQVKVVAIAARGAHTLALTGDGKVFSWGRNDEGQLGLGTRDPCRTPTEIAWFRDNGVCVKKIACGRVHSAAISLGGDLYTWGCNDEGSTGHQTSESQVVPGEVLGLAKVEQVACGSRHTLVLVCRERQMSWVDPSILNTENALYAFGWGMYGQLGVGDRRNRSAPSQVVFSRDALPTTDKVRISSIACGYRHSLAILSPCQGQSDTFTDDDDEIPFNTLWAWGWNRYGQLGLSEKLASSCCETPMLVSLPHSAVTVAGGGRHTVAVLQRSSDSAKRMYSWGRNDDGQCGIGFASPEQREPIRVRSSGDDVQAVAAGWSHSAALLEIPLEAFDETLNRDLENVPGGMGRSPSTPFFSAIRRPSELAPTSTFRKVYLRASSRLSEIMTYGNLDAGFAQFLNTLILLLNILASLRMRVGLPQNTVIGLVVPGACLTVFVSNIVFGVWADMKSSPATTFTALPHGINTVIFFAYTMLIMTPVYEKTGDAQLAYRTGLVSCFLLGVLELPCLFLVTMMRKLIPRAAMMSAMAGVSITFIAMTFTVQIFSNPAVGIIPLVVVLVCYGSNVQLPYKIPAGLMALMLGALIIWGAKMLDIDLMVGTVAPPSAVDLNASGKKFLFLPTTSLPEVIQGLLDPRTWSYITVVIPMLIVNMVTNLSCIEGSAVHGEAYDTKKALAMDALITIFGSLVGNPYPTCIYIGHGAFKSMGATSGYSYISAVSVLLLGITNGASGVMQFVPEVAGVGILMWIGIVVTAQAFDRDDDYTEEASSSKSHAAAVALGLLPALAAWCLQYLQATIPACSAVISNSTVSPHHIPFDQVMKRLEANGIFVFGLISLSRGYLLSSIFLSSMLVEIVDRQFKNAAMWMLLAASLSFVGAVHSFELDGQGINSNYGFPSRTLGEFPLKYCFAYLGSAFVLILFEIRENDTSIKRMLQRCKKRISRTFQDSDLKKTRYRPSRSIDREDFDERKPLRSDRGPSYAT</sequence>
<evidence type="ECO:0000259" key="5">
    <source>
        <dbReference type="Pfam" id="PF25390"/>
    </source>
</evidence>
<feature type="domain" description="RCC1-like" evidence="5">
    <location>
        <begin position="3"/>
        <end position="349"/>
    </location>
</feature>
<dbReference type="PROSITE" id="PS00626">
    <property type="entry name" value="RCC1_2"/>
    <property type="match status" value="1"/>
</dbReference>
<feature type="transmembrane region" description="Helical" evidence="4">
    <location>
        <begin position="542"/>
        <end position="566"/>
    </location>
</feature>
<dbReference type="InterPro" id="IPR058923">
    <property type="entry name" value="RCC1-like_dom"/>
</dbReference>
<keyword evidence="4" id="KW-0812">Transmembrane</keyword>
<name>A0A7S2W8K4_9STRA</name>
<feature type="repeat" description="RCC1" evidence="2">
    <location>
        <begin position="243"/>
        <end position="295"/>
    </location>
</feature>
<dbReference type="EMBL" id="HBHK01006802">
    <property type="protein sequence ID" value="CAD9672961.1"/>
    <property type="molecule type" value="Transcribed_RNA"/>
</dbReference>
<feature type="compositionally biased region" description="Basic and acidic residues" evidence="3">
    <location>
        <begin position="981"/>
        <end position="998"/>
    </location>
</feature>
<evidence type="ECO:0000313" key="6">
    <source>
        <dbReference type="EMBL" id="CAD9672950.1"/>
    </source>
</evidence>
<feature type="transmembrane region" description="Helical" evidence="4">
    <location>
        <begin position="596"/>
        <end position="613"/>
    </location>
</feature>
<proteinExistence type="predicted"/>
<feature type="transmembrane region" description="Helical" evidence="4">
    <location>
        <begin position="758"/>
        <end position="777"/>
    </location>
</feature>
<reference evidence="6" key="1">
    <citation type="submission" date="2021-01" db="EMBL/GenBank/DDBJ databases">
        <authorList>
            <person name="Corre E."/>
            <person name="Pelletier E."/>
            <person name="Niang G."/>
            <person name="Scheremetjew M."/>
            <person name="Finn R."/>
            <person name="Kale V."/>
            <person name="Holt S."/>
            <person name="Cochrane G."/>
            <person name="Meng A."/>
            <person name="Brown T."/>
            <person name="Cohen L."/>
        </authorList>
    </citation>
    <scope>NUCLEOTIDE SEQUENCE</scope>
    <source>
        <strain evidence="6">NY070348D</strain>
    </source>
</reference>
<feature type="transmembrane region" description="Helical" evidence="4">
    <location>
        <begin position="573"/>
        <end position="590"/>
    </location>
</feature>
<feature type="transmembrane region" description="Helical" evidence="4">
    <location>
        <begin position="449"/>
        <end position="471"/>
    </location>
</feature>
<dbReference type="InterPro" id="IPR009091">
    <property type="entry name" value="RCC1/BLIP-II"/>
</dbReference>
<dbReference type="Gene3D" id="2.130.10.30">
    <property type="entry name" value="Regulator of chromosome condensation 1/beta-lactamase-inhibitor protein II"/>
    <property type="match status" value="2"/>
</dbReference>
<keyword evidence="1" id="KW-0677">Repeat</keyword>
<dbReference type="InterPro" id="IPR000408">
    <property type="entry name" value="Reg_chr_condens"/>
</dbReference>
<dbReference type="PANTHER" id="PTHR31610">
    <property type="entry name" value="SLR0360 PROTEIN"/>
    <property type="match status" value="1"/>
</dbReference>
<evidence type="ECO:0000256" key="1">
    <source>
        <dbReference type="ARBA" id="ARBA00022737"/>
    </source>
</evidence>
<keyword evidence="4" id="KW-1133">Transmembrane helix</keyword>
<feature type="transmembrane region" description="Helical" evidence="4">
    <location>
        <begin position="734"/>
        <end position="752"/>
    </location>
</feature>
<feature type="transmembrane region" description="Helical" evidence="4">
    <location>
        <begin position="926"/>
        <end position="945"/>
    </location>
</feature>
<evidence type="ECO:0000313" key="7">
    <source>
        <dbReference type="EMBL" id="CAD9672961.1"/>
    </source>
</evidence>
<keyword evidence="4" id="KW-0472">Membrane</keyword>
<evidence type="ECO:0000256" key="3">
    <source>
        <dbReference type="SAM" id="MobiDB-lite"/>
    </source>
</evidence>
<protein>
    <recommendedName>
        <fullName evidence="5">RCC1-like domain-containing protein</fullName>
    </recommendedName>
</protein>
<feature type="transmembrane region" description="Helical" evidence="4">
    <location>
        <begin position="887"/>
        <end position="906"/>
    </location>
</feature>
<feature type="repeat" description="RCC1" evidence="2">
    <location>
        <begin position="48"/>
        <end position="101"/>
    </location>
</feature>
<feature type="transmembrane region" description="Helical" evidence="4">
    <location>
        <begin position="851"/>
        <end position="875"/>
    </location>
</feature>
<dbReference type="PANTHER" id="PTHR31610:SF0">
    <property type="entry name" value="SLC26A_SULP TRANSPORTER DOMAIN-CONTAINING PROTEIN"/>
    <property type="match status" value="1"/>
</dbReference>
<feature type="repeat" description="RCC1" evidence="2">
    <location>
        <begin position="102"/>
        <end position="151"/>
    </location>
</feature>
<dbReference type="Pfam" id="PF25390">
    <property type="entry name" value="WD40_RLD"/>
    <property type="match status" value="1"/>
</dbReference>
<evidence type="ECO:0000256" key="4">
    <source>
        <dbReference type="SAM" id="Phobius"/>
    </source>
</evidence>
<dbReference type="EMBL" id="HBHK01006798">
    <property type="protein sequence ID" value="CAD9672950.1"/>
    <property type="molecule type" value="Transcribed_RNA"/>
</dbReference>
<feature type="repeat" description="RCC1" evidence="2">
    <location>
        <begin position="301"/>
        <end position="352"/>
    </location>
</feature>
<gene>
    <name evidence="6" type="ORF">QSP1433_LOCUS4133</name>
    <name evidence="7" type="ORF">QSP1433_LOCUS4137</name>
</gene>
<dbReference type="SUPFAM" id="SSF50985">
    <property type="entry name" value="RCC1/BLIP-II"/>
    <property type="match status" value="2"/>
</dbReference>
<feature type="transmembrane region" description="Helical" evidence="4">
    <location>
        <begin position="513"/>
        <end position="536"/>
    </location>
</feature>
<feature type="region of interest" description="Disordered" evidence="3">
    <location>
        <begin position="975"/>
        <end position="1004"/>
    </location>
</feature>
<accession>A0A7S2W8K4</accession>
<evidence type="ECO:0000256" key="2">
    <source>
        <dbReference type="PROSITE-ProRule" id="PRU00235"/>
    </source>
</evidence>
<feature type="repeat" description="RCC1" evidence="2">
    <location>
        <begin position="167"/>
        <end position="225"/>
    </location>
</feature>
<dbReference type="PRINTS" id="PR00633">
    <property type="entry name" value="RCCNDNSATION"/>
</dbReference>
<feature type="transmembrane region" description="Helical" evidence="4">
    <location>
        <begin position="483"/>
        <end position="501"/>
    </location>
</feature>
<organism evidence="6">
    <name type="scientific">Mucochytrium quahogii</name>
    <dbReference type="NCBI Taxonomy" id="96639"/>
    <lineage>
        <taxon>Eukaryota</taxon>
        <taxon>Sar</taxon>
        <taxon>Stramenopiles</taxon>
        <taxon>Bigyra</taxon>
        <taxon>Labyrinthulomycetes</taxon>
        <taxon>Thraustochytrida</taxon>
        <taxon>Thraustochytriidae</taxon>
        <taxon>Mucochytrium</taxon>
    </lineage>
</organism>
<dbReference type="AlphaFoldDB" id="A0A7S2W8K4"/>
<feature type="repeat" description="RCC1" evidence="2">
    <location>
        <begin position="1"/>
        <end position="47"/>
    </location>
</feature>
<dbReference type="PROSITE" id="PS50012">
    <property type="entry name" value="RCC1_3"/>
    <property type="match status" value="6"/>
</dbReference>